<keyword evidence="2" id="KW-0997">Cell inner membrane</keyword>
<dbReference type="InterPro" id="IPR029052">
    <property type="entry name" value="Metallo-depent_PP-like"/>
</dbReference>
<keyword evidence="1" id="KW-1003">Cell membrane</keyword>
<evidence type="ECO:0000313" key="8">
    <source>
        <dbReference type="Proteomes" id="UP000190897"/>
    </source>
</evidence>
<dbReference type="PANTHER" id="PTHR34990:SF2">
    <property type="entry name" value="BLL8164 PROTEIN"/>
    <property type="match status" value="1"/>
</dbReference>
<keyword evidence="3" id="KW-0479">Metal-binding</keyword>
<dbReference type="SUPFAM" id="SSF56300">
    <property type="entry name" value="Metallo-dependent phosphatases"/>
    <property type="match status" value="1"/>
</dbReference>
<accession>A0A1T5GRD6</accession>
<dbReference type="CDD" id="cd07398">
    <property type="entry name" value="MPP_YbbF-LpxH"/>
    <property type="match status" value="1"/>
</dbReference>
<keyword evidence="8" id="KW-1185">Reference proteome</keyword>
<dbReference type="GO" id="GO:0016020">
    <property type="term" value="C:membrane"/>
    <property type="evidence" value="ECO:0007669"/>
    <property type="project" value="GOC"/>
</dbReference>
<evidence type="ECO:0000256" key="5">
    <source>
        <dbReference type="ARBA" id="ARBA00023211"/>
    </source>
</evidence>
<dbReference type="Pfam" id="PF00149">
    <property type="entry name" value="Metallophos"/>
    <property type="match status" value="1"/>
</dbReference>
<dbReference type="EMBL" id="FUZA01000006">
    <property type="protein sequence ID" value="SKC10956.1"/>
    <property type="molecule type" value="Genomic_DNA"/>
</dbReference>
<evidence type="ECO:0000256" key="1">
    <source>
        <dbReference type="ARBA" id="ARBA00022475"/>
    </source>
</evidence>
<evidence type="ECO:0000313" key="7">
    <source>
        <dbReference type="EMBL" id="SKC10956.1"/>
    </source>
</evidence>
<feature type="domain" description="Calcineurin-like phosphoesterase" evidence="6">
    <location>
        <begin position="8"/>
        <end position="209"/>
    </location>
</feature>
<keyword evidence="4" id="KW-0472">Membrane</keyword>
<proteinExistence type="predicted"/>
<dbReference type="GO" id="GO:0046872">
    <property type="term" value="F:metal ion binding"/>
    <property type="evidence" value="ECO:0007669"/>
    <property type="project" value="UniProtKB-KW"/>
</dbReference>
<evidence type="ECO:0000259" key="6">
    <source>
        <dbReference type="Pfam" id="PF00149"/>
    </source>
</evidence>
<protein>
    <submittedName>
        <fullName evidence="7">UDP-2,3-diacylglucosamine pyrophosphatase LpxH</fullName>
    </submittedName>
</protein>
<dbReference type="RefSeq" id="WP_082216796.1">
    <property type="nucleotide sequence ID" value="NZ_FUZA01000006.1"/>
</dbReference>
<dbReference type="AlphaFoldDB" id="A0A1T5GRD6"/>
<reference evidence="8" key="1">
    <citation type="submission" date="2017-02" db="EMBL/GenBank/DDBJ databases">
        <authorList>
            <person name="Varghese N."/>
            <person name="Submissions S."/>
        </authorList>
    </citation>
    <scope>NUCLEOTIDE SEQUENCE [LARGE SCALE GENOMIC DNA]</scope>
    <source>
        <strain evidence="8">DSM 22270</strain>
    </source>
</reference>
<evidence type="ECO:0000256" key="3">
    <source>
        <dbReference type="ARBA" id="ARBA00022723"/>
    </source>
</evidence>
<dbReference type="GO" id="GO:0008758">
    <property type="term" value="F:UDP-2,3-diacylglucosamine hydrolase activity"/>
    <property type="evidence" value="ECO:0007669"/>
    <property type="project" value="TreeGrafter"/>
</dbReference>
<evidence type="ECO:0000256" key="4">
    <source>
        <dbReference type="ARBA" id="ARBA00023136"/>
    </source>
</evidence>
<dbReference type="Gene3D" id="3.60.21.10">
    <property type="match status" value="1"/>
</dbReference>
<name>A0A1T5GRD6_9BACT</name>
<dbReference type="OrthoDB" id="9802481at2"/>
<sequence length="290" mass="33791">MGDTTHFRTIIISDLHLGAGGSKAEEVTNFLKSYSCKKLILNGDIIDAWQLKKYGVWKRKHTMFFKRVLKMIEENKTKVIYIRGNHDDFLDQIIPLRLGKHFQIRKDYILSSGSQRYYITHGDVFDSITTHLKWLAYLGDMGYTFLLWVNKLYNRYRAWRGLSYYSLSQRIKQSVKMAVNYMTDFEEKLTELARSRDCDGVICGHIHHPAIREIDGIMYMNSGDWVETLSALVEDFEGNWSLLYYDQHTVQEKGFSKKAAPKTIIEDFPGSIQKQVAFSSLLPGKNQRFL</sequence>
<organism evidence="7 8">
    <name type="scientific">Dyadobacter psychrophilus</name>
    <dbReference type="NCBI Taxonomy" id="651661"/>
    <lineage>
        <taxon>Bacteria</taxon>
        <taxon>Pseudomonadati</taxon>
        <taxon>Bacteroidota</taxon>
        <taxon>Cytophagia</taxon>
        <taxon>Cytophagales</taxon>
        <taxon>Spirosomataceae</taxon>
        <taxon>Dyadobacter</taxon>
    </lineage>
</organism>
<dbReference type="PANTHER" id="PTHR34990">
    <property type="entry name" value="UDP-2,3-DIACYLGLUCOSAMINE HYDROLASE-RELATED"/>
    <property type="match status" value="1"/>
</dbReference>
<dbReference type="GO" id="GO:0009245">
    <property type="term" value="P:lipid A biosynthetic process"/>
    <property type="evidence" value="ECO:0007669"/>
    <property type="project" value="TreeGrafter"/>
</dbReference>
<keyword evidence="5" id="KW-0464">Manganese</keyword>
<dbReference type="STRING" id="651661.SAMN05660293_04323"/>
<gene>
    <name evidence="7" type="ORF">SAMN05660293_04323</name>
</gene>
<dbReference type="Proteomes" id="UP000190897">
    <property type="component" value="Unassembled WGS sequence"/>
</dbReference>
<dbReference type="InterPro" id="IPR004843">
    <property type="entry name" value="Calcineurin-like_PHP"/>
</dbReference>
<evidence type="ECO:0000256" key="2">
    <source>
        <dbReference type="ARBA" id="ARBA00022519"/>
    </source>
</evidence>
<dbReference type="InterPro" id="IPR043461">
    <property type="entry name" value="LpxH-like"/>
</dbReference>